<dbReference type="Gene3D" id="3.40.30.10">
    <property type="entry name" value="Glutaredoxin"/>
    <property type="match status" value="1"/>
</dbReference>
<dbReference type="EMBL" id="VFOR01000002">
    <property type="protein sequence ID" value="TQL57653.1"/>
    <property type="molecule type" value="Genomic_DNA"/>
</dbReference>
<organism evidence="2 3">
    <name type="scientific">Propioniferax innocua</name>
    <dbReference type="NCBI Taxonomy" id="1753"/>
    <lineage>
        <taxon>Bacteria</taxon>
        <taxon>Bacillati</taxon>
        <taxon>Actinomycetota</taxon>
        <taxon>Actinomycetes</taxon>
        <taxon>Propionibacteriales</taxon>
        <taxon>Propionibacteriaceae</taxon>
        <taxon>Propioniferax</taxon>
    </lineage>
</organism>
<comment type="caution">
    <text evidence="2">The sequence shown here is derived from an EMBL/GenBank/DDBJ whole genome shotgun (WGS) entry which is preliminary data.</text>
</comment>
<feature type="transmembrane region" description="Helical" evidence="1">
    <location>
        <begin position="7"/>
        <end position="26"/>
    </location>
</feature>
<dbReference type="SUPFAM" id="SSF52833">
    <property type="entry name" value="Thioredoxin-like"/>
    <property type="match status" value="1"/>
</dbReference>
<protein>
    <submittedName>
        <fullName evidence="2">Uncharacterized protein</fullName>
    </submittedName>
</protein>
<dbReference type="OrthoDB" id="8991911at2"/>
<keyword evidence="1" id="KW-1133">Transmembrane helix</keyword>
<proteinExistence type="predicted"/>
<evidence type="ECO:0000256" key="1">
    <source>
        <dbReference type="SAM" id="Phobius"/>
    </source>
</evidence>
<evidence type="ECO:0000313" key="3">
    <source>
        <dbReference type="Proteomes" id="UP000316196"/>
    </source>
</evidence>
<keyword evidence="1" id="KW-0472">Membrane</keyword>
<reference evidence="2 3" key="1">
    <citation type="submission" date="2019-06" db="EMBL/GenBank/DDBJ databases">
        <title>Sequencing the genomes of 1000 actinobacteria strains.</title>
        <authorList>
            <person name="Klenk H.-P."/>
        </authorList>
    </citation>
    <scope>NUCLEOTIDE SEQUENCE [LARGE SCALE GENOMIC DNA]</scope>
    <source>
        <strain evidence="2 3">DSM 8251</strain>
    </source>
</reference>
<keyword evidence="1" id="KW-0812">Transmembrane</keyword>
<gene>
    <name evidence="2" type="ORF">FB460_1489</name>
</gene>
<dbReference type="AlphaFoldDB" id="A0A542ZBD7"/>
<evidence type="ECO:0000313" key="2">
    <source>
        <dbReference type="EMBL" id="TQL57653.1"/>
    </source>
</evidence>
<dbReference type="RefSeq" id="WP_142093509.1">
    <property type="nucleotide sequence ID" value="NZ_BAAAMD010000003.1"/>
</dbReference>
<dbReference type="Proteomes" id="UP000316196">
    <property type="component" value="Unassembled WGS sequence"/>
</dbReference>
<sequence length="151" mass="16985">MRPLRRWTPALFWAVLLIGLGALLVWRGAEESLWAPAMLLPMVWLASPLAFPRITSHAEAAERAEAEPGTVRIFVRPGSLFCIWLRWKLHGLAREVLWIDVWADDEAAVKIRELGRGELLVPVVIVDDVTRHNPPADWVAHHVTPPKGSGR</sequence>
<keyword evidence="3" id="KW-1185">Reference proteome</keyword>
<dbReference type="InterPro" id="IPR036249">
    <property type="entry name" value="Thioredoxin-like_sf"/>
</dbReference>
<accession>A0A542ZBD7</accession>
<name>A0A542ZBD7_9ACTN</name>